<keyword evidence="6" id="KW-1185">Reference proteome</keyword>
<dbReference type="Pfam" id="PF00708">
    <property type="entry name" value="Acylphosphatase"/>
    <property type="match status" value="1"/>
</dbReference>
<protein>
    <submittedName>
        <fullName evidence="5">Acylphosphatase</fullName>
    </submittedName>
</protein>
<evidence type="ECO:0000256" key="3">
    <source>
        <dbReference type="SAM" id="MobiDB-lite"/>
    </source>
</evidence>
<gene>
    <name evidence="5" type="ORF">EV646_101462</name>
</gene>
<dbReference type="Gene3D" id="3.30.70.100">
    <property type="match status" value="1"/>
</dbReference>
<feature type="domain" description="Acylphosphatase-like" evidence="4">
    <location>
        <begin position="1"/>
        <end position="56"/>
    </location>
</feature>
<dbReference type="SUPFAM" id="SSF54975">
    <property type="entry name" value="Acylphosphatase/BLUF domain-like"/>
    <property type="match status" value="1"/>
</dbReference>
<dbReference type="InterPro" id="IPR001792">
    <property type="entry name" value="Acylphosphatase-like_dom"/>
</dbReference>
<comment type="similarity">
    <text evidence="2">Belongs to the acylphosphatase family.</text>
</comment>
<dbReference type="PROSITE" id="PS51160">
    <property type="entry name" value="ACYLPHOSPHATASE_3"/>
    <property type="match status" value="1"/>
</dbReference>
<accession>A0A4R2IZT6</accession>
<dbReference type="EMBL" id="SLWR01000001">
    <property type="protein sequence ID" value="TCO51471.1"/>
    <property type="molecule type" value="Genomic_DNA"/>
</dbReference>
<reference evidence="5 6" key="1">
    <citation type="journal article" date="2015" name="Stand. Genomic Sci.">
        <title>Genomic Encyclopedia of Bacterial and Archaeal Type Strains, Phase III: the genomes of soil and plant-associated and newly described type strains.</title>
        <authorList>
            <person name="Whitman W.B."/>
            <person name="Woyke T."/>
            <person name="Klenk H.P."/>
            <person name="Zhou Y."/>
            <person name="Lilburn T.G."/>
            <person name="Beck B.J."/>
            <person name="De Vos P."/>
            <person name="Vandamme P."/>
            <person name="Eisen J.A."/>
            <person name="Garrity G."/>
            <person name="Hugenholtz P."/>
            <person name="Kyrpides N.C."/>
        </authorList>
    </citation>
    <scope>NUCLEOTIDE SEQUENCE [LARGE SCALE GENOMIC DNA]</scope>
    <source>
        <strain evidence="5 6">VKM Ac-2541</strain>
    </source>
</reference>
<comment type="caution">
    <text evidence="5">The sequence shown here is derived from an EMBL/GenBank/DDBJ whole genome shotgun (WGS) entry which is preliminary data.</text>
</comment>
<evidence type="ECO:0000256" key="2">
    <source>
        <dbReference type="RuleBase" id="RU004168"/>
    </source>
</evidence>
<evidence type="ECO:0000313" key="5">
    <source>
        <dbReference type="EMBL" id="TCO51471.1"/>
    </source>
</evidence>
<evidence type="ECO:0000259" key="4">
    <source>
        <dbReference type="PROSITE" id="PS51160"/>
    </source>
</evidence>
<proteinExistence type="inferred from homology"/>
<organism evidence="5 6">
    <name type="scientific">Kribbella antiqua</name>
    <dbReference type="NCBI Taxonomy" id="2512217"/>
    <lineage>
        <taxon>Bacteria</taxon>
        <taxon>Bacillati</taxon>
        <taxon>Actinomycetota</taxon>
        <taxon>Actinomycetes</taxon>
        <taxon>Propionibacteriales</taxon>
        <taxon>Kribbellaceae</taxon>
        <taxon>Kribbella</taxon>
    </lineage>
</organism>
<evidence type="ECO:0000313" key="6">
    <source>
        <dbReference type="Proteomes" id="UP000295573"/>
    </source>
</evidence>
<sequence length="56" mass="6531">MRNRPDGTVEALFEGSEDDVRRMVEWARHGPPYARVERVDEAEEQPTGLTDFRVTR</sequence>
<comment type="caution">
    <text evidence="1">Lacks conserved residue(s) required for the propagation of feature annotation.</text>
</comment>
<dbReference type="InterPro" id="IPR036046">
    <property type="entry name" value="Acylphosphatase-like_dom_sf"/>
</dbReference>
<evidence type="ECO:0000256" key="1">
    <source>
        <dbReference type="PROSITE-ProRule" id="PRU00520"/>
    </source>
</evidence>
<dbReference type="Proteomes" id="UP000295573">
    <property type="component" value="Unassembled WGS sequence"/>
</dbReference>
<feature type="region of interest" description="Disordered" evidence="3">
    <location>
        <begin position="37"/>
        <end position="56"/>
    </location>
</feature>
<dbReference type="AlphaFoldDB" id="A0A4R2IZT6"/>
<name>A0A4R2IZT6_9ACTN</name>